<proteinExistence type="predicted"/>
<protein>
    <submittedName>
        <fullName evidence="1">Uncharacterized protein</fullName>
    </submittedName>
</protein>
<sequence>MLLPYLLLFRTIQAEESDSTCHGSVLLHRGESILPSTGLFCVVRSNEDTHVDNVPIIQTNEQWEEYLVGNPDLQSEQVSLEIVLNDTLVADAVVTSVQYTTLTAANHSAFTQTFNINFRSVFGSAERSDEGGYVQGQEIYALQGNFHCILVLE</sequence>
<accession>A0A0C2CWQ5</accession>
<gene>
    <name evidence="1" type="ORF">ANCDUO_15545</name>
</gene>
<dbReference type="AlphaFoldDB" id="A0A0C2CWQ5"/>
<evidence type="ECO:0000313" key="1">
    <source>
        <dbReference type="EMBL" id="KIH54312.1"/>
    </source>
</evidence>
<name>A0A0C2CWQ5_9BILA</name>
<evidence type="ECO:0000313" key="2">
    <source>
        <dbReference type="Proteomes" id="UP000054047"/>
    </source>
</evidence>
<dbReference type="EMBL" id="KN739309">
    <property type="protein sequence ID" value="KIH54312.1"/>
    <property type="molecule type" value="Genomic_DNA"/>
</dbReference>
<keyword evidence="2" id="KW-1185">Reference proteome</keyword>
<dbReference type="Proteomes" id="UP000054047">
    <property type="component" value="Unassembled WGS sequence"/>
</dbReference>
<organism evidence="1 2">
    <name type="scientific">Ancylostoma duodenale</name>
    <dbReference type="NCBI Taxonomy" id="51022"/>
    <lineage>
        <taxon>Eukaryota</taxon>
        <taxon>Metazoa</taxon>
        <taxon>Ecdysozoa</taxon>
        <taxon>Nematoda</taxon>
        <taxon>Chromadorea</taxon>
        <taxon>Rhabditida</taxon>
        <taxon>Rhabditina</taxon>
        <taxon>Rhabditomorpha</taxon>
        <taxon>Strongyloidea</taxon>
        <taxon>Ancylostomatidae</taxon>
        <taxon>Ancylostomatinae</taxon>
        <taxon>Ancylostoma</taxon>
    </lineage>
</organism>
<reference evidence="1 2" key="1">
    <citation type="submission" date="2013-12" db="EMBL/GenBank/DDBJ databases">
        <title>Draft genome of the parsitic nematode Ancylostoma duodenale.</title>
        <authorList>
            <person name="Mitreva M."/>
        </authorList>
    </citation>
    <scope>NUCLEOTIDE SEQUENCE [LARGE SCALE GENOMIC DNA]</scope>
    <source>
        <strain evidence="1 2">Zhejiang</strain>
    </source>
</reference>
<dbReference type="OrthoDB" id="5851935at2759"/>